<comment type="caution">
    <text evidence="1">The sequence shown here is derived from an EMBL/GenBank/DDBJ whole genome shotgun (WGS) entry which is preliminary data.</text>
</comment>
<sequence>MPLGAIPEQIEFALQQLPPARHIKLYNSGSFFDIQAIPPDDYPAIAALLNPFERVIVESHPALIGDQCLRFRDLLSTQLEVAMGLETVHPEALEKLNKRVTLEQFAAAAKRLREQAIDLRVFVLVQPPFVCSDEALHWAQRSLDFAFDCNANAVTLIPTRAGNGAMDLLQQAGAFTPPDLQTFERSVEYGISRWRGRVFADLWEIERIATCMHCNTARIARLEHINLTQIIPPVVTCEHCKGAA</sequence>
<evidence type="ECO:0008006" key="3">
    <source>
        <dbReference type="Google" id="ProtNLM"/>
    </source>
</evidence>
<dbReference type="SUPFAM" id="SSF102114">
    <property type="entry name" value="Radical SAM enzymes"/>
    <property type="match status" value="1"/>
</dbReference>
<accession>A0A7Y9TRC9</accession>
<dbReference type="InterPro" id="IPR058240">
    <property type="entry name" value="rSAM_sf"/>
</dbReference>
<gene>
    <name evidence="1" type="ORF">HDF17_000375</name>
</gene>
<dbReference type="RefSeq" id="WP_246301548.1">
    <property type="nucleotide sequence ID" value="NZ_JACCCW010000001.1"/>
</dbReference>
<keyword evidence="2" id="KW-1185">Reference proteome</keyword>
<name>A0A7Y9TRC9_9BACT</name>
<evidence type="ECO:0000313" key="1">
    <source>
        <dbReference type="EMBL" id="NYF78088.1"/>
    </source>
</evidence>
<organism evidence="1 2">
    <name type="scientific">Granulicella arctica</name>
    <dbReference type="NCBI Taxonomy" id="940613"/>
    <lineage>
        <taxon>Bacteria</taxon>
        <taxon>Pseudomonadati</taxon>
        <taxon>Acidobacteriota</taxon>
        <taxon>Terriglobia</taxon>
        <taxon>Terriglobales</taxon>
        <taxon>Acidobacteriaceae</taxon>
        <taxon>Granulicella</taxon>
    </lineage>
</organism>
<evidence type="ECO:0000313" key="2">
    <source>
        <dbReference type="Proteomes" id="UP000589520"/>
    </source>
</evidence>
<dbReference type="Proteomes" id="UP000589520">
    <property type="component" value="Unassembled WGS sequence"/>
</dbReference>
<dbReference type="AlphaFoldDB" id="A0A7Y9TRC9"/>
<dbReference type="EMBL" id="JACCCW010000001">
    <property type="protein sequence ID" value="NYF78088.1"/>
    <property type="molecule type" value="Genomic_DNA"/>
</dbReference>
<reference evidence="1 2" key="1">
    <citation type="submission" date="2020-07" db="EMBL/GenBank/DDBJ databases">
        <title>Genomic Encyclopedia of Type Strains, Phase IV (KMG-V): Genome sequencing to study the core and pangenomes of soil and plant-associated prokaryotes.</title>
        <authorList>
            <person name="Whitman W."/>
        </authorList>
    </citation>
    <scope>NUCLEOTIDE SEQUENCE [LARGE SCALE GENOMIC DNA]</scope>
    <source>
        <strain evidence="1 2">X4EP2</strain>
    </source>
</reference>
<proteinExistence type="predicted"/>
<protein>
    <recommendedName>
        <fullName evidence="3">Radical SAM protein</fullName>
    </recommendedName>
</protein>